<accession>A0A3S1BFC2</accession>
<feature type="non-terminal residue" evidence="1">
    <location>
        <position position="1"/>
    </location>
</feature>
<evidence type="ECO:0000313" key="2">
    <source>
        <dbReference type="Proteomes" id="UP000271974"/>
    </source>
</evidence>
<gene>
    <name evidence="1" type="ORF">EGW08_012772</name>
</gene>
<sequence>GAGVDHLARPGHGHVLGPAPEAVVSSSIAHLHGQGLGGRIPGLEEVVQGPFDHVVHHVKLLGVLVAVLEPAGQVIQRGQGQQSRTGRHGKSELDVVTCVIPAPRHTVAGGRVASPGDRVVGGQLAGPLRVIEEDGLGQG</sequence>
<comment type="caution">
    <text evidence="1">The sequence shown here is derived from an EMBL/GenBank/DDBJ whole genome shotgun (WGS) entry which is preliminary data.</text>
</comment>
<evidence type="ECO:0000313" key="1">
    <source>
        <dbReference type="EMBL" id="RUS79468.1"/>
    </source>
</evidence>
<protein>
    <submittedName>
        <fullName evidence="1">Uncharacterized protein</fullName>
    </submittedName>
</protein>
<proteinExistence type="predicted"/>
<name>A0A3S1BFC2_ELYCH</name>
<reference evidence="1 2" key="1">
    <citation type="submission" date="2019-01" db="EMBL/GenBank/DDBJ databases">
        <title>A draft genome assembly of the solar-powered sea slug Elysia chlorotica.</title>
        <authorList>
            <person name="Cai H."/>
            <person name="Li Q."/>
            <person name="Fang X."/>
            <person name="Li J."/>
            <person name="Curtis N.E."/>
            <person name="Altenburger A."/>
            <person name="Shibata T."/>
            <person name="Feng M."/>
            <person name="Maeda T."/>
            <person name="Schwartz J.A."/>
            <person name="Shigenobu S."/>
            <person name="Lundholm N."/>
            <person name="Nishiyama T."/>
            <person name="Yang H."/>
            <person name="Hasebe M."/>
            <person name="Li S."/>
            <person name="Pierce S.K."/>
            <person name="Wang J."/>
        </authorList>
    </citation>
    <scope>NUCLEOTIDE SEQUENCE [LARGE SCALE GENOMIC DNA]</scope>
    <source>
        <strain evidence="1">EC2010</strain>
        <tissue evidence="1">Whole organism of an adult</tissue>
    </source>
</reference>
<organism evidence="1 2">
    <name type="scientific">Elysia chlorotica</name>
    <name type="common">Eastern emerald elysia</name>
    <name type="synonym">Sea slug</name>
    <dbReference type="NCBI Taxonomy" id="188477"/>
    <lineage>
        <taxon>Eukaryota</taxon>
        <taxon>Metazoa</taxon>
        <taxon>Spiralia</taxon>
        <taxon>Lophotrochozoa</taxon>
        <taxon>Mollusca</taxon>
        <taxon>Gastropoda</taxon>
        <taxon>Heterobranchia</taxon>
        <taxon>Euthyneura</taxon>
        <taxon>Panpulmonata</taxon>
        <taxon>Sacoglossa</taxon>
        <taxon>Placobranchoidea</taxon>
        <taxon>Plakobranchidae</taxon>
        <taxon>Elysia</taxon>
    </lineage>
</organism>
<dbReference type="AlphaFoldDB" id="A0A3S1BFC2"/>
<keyword evidence="2" id="KW-1185">Reference proteome</keyword>
<dbReference type="Proteomes" id="UP000271974">
    <property type="component" value="Unassembled WGS sequence"/>
</dbReference>
<dbReference type="EMBL" id="RQTK01000449">
    <property type="protein sequence ID" value="RUS79468.1"/>
    <property type="molecule type" value="Genomic_DNA"/>
</dbReference>